<dbReference type="AlphaFoldDB" id="A0A1D1VMS4"/>
<dbReference type="Pfam" id="PF00335">
    <property type="entry name" value="Tetraspanin"/>
    <property type="match status" value="1"/>
</dbReference>
<feature type="transmembrane region" description="Helical" evidence="14">
    <location>
        <begin position="124"/>
        <end position="147"/>
    </location>
</feature>
<accession>A0A1D1VMS4</accession>
<evidence type="ECO:0000256" key="4">
    <source>
        <dbReference type="ARBA" id="ARBA00006840"/>
    </source>
</evidence>
<keyword evidence="12" id="KW-0325">Glycoprotein</keyword>
<dbReference type="GO" id="GO:0005737">
    <property type="term" value="C:cytoplasm"/>
    <property type="evidence" value="ECO:0007669"/>
    <property type="project" value="UniProtKB-SubCell"/>
</dbReference>
<feature type="transmembrane region" description="Helical" evidence="14">
    <location>
        <begin position="263"/>
        <end position="283"/>
    </location>
</feature>
<dbReference type="STRING" id="947166.A0A1D1VMS4"/>
<dbReference type="PANTHER" id="PTHR19282">
    <property type="entry name" value="TETRASPANIN"/>
    <property type="match status" value="1"/>
</dbReference>
<keyword evidence="9 14" id="KW-1133">Transmembrane helix</keyword>
<keyword evidence="17" id="KW-1185">Reference proteome</keyword>
<feature type="transmembrane region" description="Helical" evidence="14">
    <location>
        <begin position="58"/>
        <end position="75"/>
    </location>
</feature>
<keyword evidence="11 13" id="KW-1015">Disulfide bond</keyword>
<feature type="region of interest" description="Disordered" evidence="15">
    <location>
        <begin position="6"/>
        <end position="35"/>
    </location>
</feature>
<evidence type="ECO:0000256" key="12">
    <source>
        <dbReference type="ARBA" id="ARBA00023180"/>
    </source>
</evidence>
<dbReference type="GO" id="GO:0005886">
    <property type="term" value="C:plasma membrane"/>
    <property type="evidence" value="ECO:0007669"/>
    <property type="project" value="UniProtKB-SubCell"/>
</dbReference>
<evidence type="ECO:0000256" key="11">
    <source>
        <dbReference type="ARBA" id="ARBA00023157"/>
    </source>
</evidence>
<evidence type="ECO:0000256" key="2">
    <source>
        <dbReference type="ARBA" id="ARBA00004536"/>
    </source>
</evidence>
<keyword evidence="5" id="KW-1003">Cell membrane</keyword>
<dbReference type="PANTHER" id="PTHR19282:SF431">
    <property type="entry name" value="TETRASPANIN 26A, ISOFORM B-RELATED"/>
    <property type="match status" value="1"/>
</dbReference>
<dbReference type="InterPro" id="IPR008952">
    <property type="entry name" value="Tetraspanin_EC2_sf"/>
</dbReference>
<evidence type="ECO:0000256" key="7">
    <source>
        <dbReference type="ARBA" id="ARBA00022692"/>
    </source>
</evidence>
<evidence type="ECO:0000256" key="13">
    <source>
        <dbReference type="PIRSR" id="PIRSR002419-1"/>
    </source>
</evidence>
<dbReference type="EMBL" id="BDGG01000006">
    <property type="protein sequence ID" value="GAV00204.1"/>
    <property type="molecule type" value="Genomic_DNA"/>
</dbReference>
<evidence type="ECO:0000256" key="5">
    <source>
        <dbReference type="ARBA" id="ARBA00022475"/>
    </source>
</evidence>
<evidence type="ECO:0000256" key="14">
    <source>
        <dbReference type="RuleBase" id="RU361218"/>
    </source>
</evidence>
<dbReference type="OrthoDB" id="2014092at2759"/>
<comment type="caution">
    <text evidence="16">The sequence shown here is derived from an EMBL/GenBank/DDBJ whole genome shotgun (WGS) entry which is preliminary data.</text>
</comment>
<feature type="transmembrane region" description="Helical" evidence="14">
    <location>
        <begin position="95"/>
        <end position="117"/>
    </location>
</feature>
<reference evidence="16 17" key="1">
    <citation type="journal article" date="2016" name="Nat. Commun.">
        <title>Extremotolerant tardigrade genome and improved radiotolerance of human cultured cells by tardigrade-unique protein.</title>
        <authorList>
            <person name="Hashimoto T."/>
            <person name="Horikawa D.D."/>
            <person name="Saito Y."/>
            <person name="Kuwahara H."/>
            <person name="Kozuka-Hata H."/>
            <person name="Shin-I T."/>
            <person name="Minakuchi Y."/>
            <person name="Ohishi K."/>
            <person name="Motoyama A."/>
            <person name="Aizu T."/>
            <person name="Enomoto A."/>
            <person name="Kondo K."/>
            <person name="Tanaka S."/>
            <person name="Hara Y."/>
            <person name="Koshikawa S."/>
            <person name="Sagara H."/>
            <person name="Miura T."/>
            <person name="Yokobori S."/>
            <person name="Miyagawa K."/>
            <person name="Suzuki Y."/>
            <person name="Kubo T."/>
            <person name="Oyama M."/>
            <person name="Kohara Y."/>
            <person name="Fujiyama A."/>
            <person name="Arakawa K."/>
            <person name="Katayama T."/>
            <person name="Toyoda A."/>
            <person name="Kunieda T."/>
        </authorList>
    </citation>
    <scope>NUCLEOTIDE SEQUENCE [LARGE SCALE GENOMIC DNA]</scope>
    <source>
        <strain evidence="16 17">YOKOZUNA-1</strain>
    </source>
</reference>
<dbReference type="SUPFAM" id="SSF48652">
    <property type="entry name" value="Tetraspanin"/>
    <property type="match status" value="1"/>
</dbReference>
<keyword evidence="10 14" id="KW-0472">Membrane</keyword>
<evidence type="ECO:0000256" key="9">
    <source>
        <dbReference type="ARBA" id="ARBA00022989"/>
    </source>
</evidence>
<keyword evidence="6" id="KW-0963">Cytoplasm</keyword>
<dbReference type="Gene3D" id="1.10.1450.10">
    <property type="entry name" value="Tetraspanin"/>
    <property type="match status" value="1"/>
</dbReference>
<dbReference type="GO" id="GO:0072659">
    <property type="term" value="P:protein localization to plasma membrane"/>
    <property type="evidence" value="ECO:0007669"/>
    <property type="project" value="UniProtKB-ARBA"/>
</dbReference>
<evidence type="ECO:0000256" key="8">
    <source>
        <dbReference type="ARBA" id="ARBA00022949"/>
    </source>
</evidence>
<name>A0A1D1VMS4_RAMVA</name>
<evidence type="ECO:0000256" key="1">
    <source>
        <dbReference type="ARBA" id="ARBA00004496"/>
    </source>
</evidence>
<proteinExistence type="inferred from homology"/>
<dbReference type="PRINTS" id="PR00259">
    <property type="entry name" value="TMFOUR"/>
</dbReference>
<dbReference type="GO" id="GO:0019899">
    <property type="term" value="F:enzyme binding"/>
    <property type="evidence" value="ECO:0007669"/>
    <property type="project" value="UniProtKB-ARBA"/>
</dbReference>
<gene>
    <name evidence="16" type="primary">RvY_11088-1</name>
    <name evidence="16" type="synonym">RvY_11088.1</name>
    <name evidence="16" type="ORF">RvY_11088</name>
</gene>
<dbReference type="InterPro" id="IPR000301">
    <property type="entry name" value="Tetraspanin_animals"/>
</dbReference>
<dbReference type="GO" id="GO:0051604">
    <property type="term" value="P:protein maturation"/>
    <property type="evidence" value="ECO:0007669"/>
    <property type="project" value="UniProtKB-ARBA"/>
</dbReference>
<evidence type="ECO:0000256" key="10">
    <source>
        <dbReference type="ARBA" id="ARBA00023136"/>
    </source>
</evidence>
<keyword evidence="7 14" id="KW-0812">Transmembrane</keyword>
<dbReference type="GO" id="GO:0065003">
    <property type="term" value="P:protein-containing complex assembly"/>
    <property type="evidence" value="ECO:0007669"/>
    <property type="project" value="UniProtKB-ARBA"/>
</dbReference>
<dbReference type="Proteomes" id="UP000186922">
    <property type="component" value="Unassembled WGS sequence"/>
</dbReference>
<evidence type="ECO:0000256" key="6">
    <source>
        <dbReference type="ARBA" id="ARBA00022490"/>
    </source>
</evidence>
<dbReference type="GO" id="GO:0046930">
    <property type="term" value="C:pore complex"/>
    <property type="evidence" value="ECO:0007669"/>
    <property type="project" value="UniProtKB-ARBA"/>
</dbReference>
<comment type="subcellular location">
    <subcellularLocation>
        <location evidence="2">Cell junction</location>
        <location evidence="2">Adherens junction</location>
    </subcellularLocation>
    <subcellularLocation>
        <location evidence="3">Cell membrane</location>
        <topology evidence="3">Multi-pass membrane protein</topology>
    </subcellularLocation>
    <subcellularLocation>
        <location evidence="1">Cytoplasm</location>
    </subcellularLocation>
    <subcellularLocation>
        <location evidence="14">Membrane</location>
        <topology evidence="14">Multi-pass membrane protein</topology>
    </subcellularLocation>
</comment>
<organism evidence="16 17">
    <name type="scientific">Ramazzottius varieornatus</name>
    <name type="common">Water bear</name>
    <name type="synonym">Tardigrade</name>
    <dbReference type="NCBI Taxonomy" id="947166"/>
    <lineage>
        <taxon>Eukaryota</taxon>
        <taxon>Metazoa</taxon>
        <taxon>Ecdysozoa</taxon>
        <taxon>Tardigrada</taxon>
        <taxon>Eutardigrada</taxon>
        <taxon>Parachela</taxon>
        <taxon>Hypsibioidea</taxon>
        <taxon>Ramazzottiidae</taxon>
        <taxon>Ramazzottius</taxon>
    </lineage>
</organism>
<evidence type="ECO:0000313" key="16">
    <source>
        <dbReference type="EMBL" id="GAV00204.1"/>
    </source>
</evidence>
<protein>
    <recommendedName>
        <fullName evidence="14">Tetraspanin</fullName>
    </recommendedName>
</protein>
<keyword evidence="8" id="KW-0965">Cell junction</keyword>
<comment type="similarity">
    <text evidence="4 14">Belongs to the tetraspanin (TM4SF) family.</text>
</comment>
<evidence type="ECO:0000256" key="3">
    <source>
        <dbReference type="ARBA" id="ARBA00004651"/>
    </source>
</evidence>
<dbReference type="GO" id="GO:0005912">
    <property type="term" value="C:adherens junction"/>
    <property type="evidence" value="ECO:0007669"/>
    <property type="project" value="UniProtKB-SubCell"/>
</dbReference>
<sequence>MICICRGRSSGRMATPRENPPTERPNAVRRMRERRRRKRRDRTEVSCCVKWVVFSQNVLFWIVGMLIFAVGIWAWTEKDTVNNLKRLTSVAVDPAFLLIITGLVTFIIGFTGCVGALRENTFLLATYAFLLGLILLGELTLGVLGFVCREWLKTQAKEQLQVLIRDYREDEDAQDLVDWIQSKWLQCCGITSAGDWNNNMYFNCSSTSSPEACGVPFSCCKPEEGTYANLQCGYGVRRKDDFSDKIYNKGCVDAAQMWLDQNLVIVAAVAVGVAVVQILGICFSQNLRADILAQKAKWTRYK</sequence>
<dbReference type="InterPro" id="IPR018499">
    <property type="entry name" value="Tetraspanin/Peripherin"/>
</dbReference>
<evidence type="ECO:0000313" key="17">
    <source>
        <dbReference type="Proteomes" id="UP000186922"/>
    </source>
</evidence>
<evidence type="ECO:0000256" key="15">
    <source>
        <dbReference type="SAM" id="MobiDB-lite"/>
    </source>
</evidence>
<dbReference type="FunFam" id="1.10.1450.10:FF:000007">
    <property type="entry name" value="Tetraspanin"/>
    <property type="match status" value="1"/>
</dbReference>
<dbReference type="PIRSF" id="PIRSF002419">
    <property type="entry name" value="Tetraspanin"/>
    <property type="match status" value="1"/>
</dbReference>
<feature type="disulfide bond" evidence="13">
    <location>
        <begin position="188"/>
        <end position="204"/>
    </location>
</feature>